<dbReference type="GO" id="GO:0003700">
    <property type="term" value="F:DNA-binding transcription factor activity"/>
    <property type="evidence" value="ECO:0007669"/>
    <property type="project" value="InterPro"/>
</dbReference>
<evidence type="ECO:0000256" key="4">
    <source>
        <dbReference type="ARBA" id="ARBA00023163"/>
    </source>
</evidence>
<dbReference type="InterPro" id="IPR001471">
    <property type="entry name" value="AP2/ERF_dom"/>
</dbReference>
<dbReference type="EMBL" id="OU503040">
    <property type="protein sequence ID" value="CAI9761981.1"/>
    <property type="molecule type" value="Genomic_DNA"/>
</dbReference>
<dbReference type="CDD" id="cd00018">
    <property type="entry name" value="AP2"/>
    <property type="match status" value="1"/>
</dbReference>
<dbReference type="Pfam" id="PF00847">
    <property type="entry name" value="AP2"/>
    <property type="match status" value="1"/>
</dbReference>
<evidence type="ECO:0000256" key="3">
    <source>
        <dbReference type="ARBA" id="ARBA00023125"/>
    </source>
</evidence>
<dbReference type="Gene3D" id="3.30.730.10">
    <property type="entry name" value="AP2/ERF domain"/>
    <property type="match status" value="1"/>
</dbReference>
<proteinExistence type="predicted"/>
<feature type="domain" description="AP2/ERF" evidence="7">
    <location>
        <begin position="112"/>
        <end position="169"/>
    </location>
</feature>
<name>A0AAD2DSD9_9LAMI</name>
<dbReference type="AlphaFoldDB" id="A0AAD2DSD9"/>
<accession>A0AAD2DSD9</accession>
<dbReference type="InterPro" id="IPR036955">
    <property type="entry name" value="AP2/ERF_dom_sf"/>
</dbReference>
<dbReference type="SMART" id="SM00380">
    <property type="entry name" value="AP2"/>
    <property type="match status" value="1"/>
</dbReference>
<comment type="subcellular location">
    <subcellularLocation>
        <location evidence="1">Nucleus</location>
    </subcellularLocation>
</comment>
<reference evidence="8" key="1">
    <citation type="submission" date="2023-05" db="EMBL/GenBank/DDBJ databases">
        <authorList>
            <person name="Huff M."/>
        </authorList>
    </citation>
    <scope>NUCLEOTIDE SEQUENCE</scope>
</reference>
<keyword evidence="5" id="KW-0539">Nucleus</keyword>
<dbReference type="GO" id="GO:0003677">
    <property type="term" value="F:DNA binding"/>
    <property type="evidence" value="ECO:0007669"/>
    <property type="project" value="UniProtKB-KW"/>
</dbReference>
<dbReference type="Proteomes" id="UP000834106">
    <property type="component" value="Chromosome 5"/>
</dbReference>
<keyword evidence="9" id="KW-1185">Reference proteome</keyword>
<dbReference type="PRINTS" id="PR00367">
    <property type="entry name" value="ETHRSPELEMNT"/>
</dbReference>
<evidence type="ECO:0000259" key="7">
    <source>
        <dbReference type="PROSITE" id="PS51032"/>
    </source>
</evidence>
<keyword evidence="4" id="KW-0804">Transcription</keyword>
<dbReference type="InterPro" id="IPR050913">
    <property type="entry name" value="AP2/ERF_ERF"/>
</dbReference>
<dbReference type="PANTHER" id="PTHR31194:SF62">
    <property type="entry name" value="ETHYLENE-RESPONSIVE TRANSCRIPTION FACTOR ERF118"/>
    <property type="match status" value="1"/>
</dbReference>
<protein>
    <recommendedName>
        <fullName evidence="7">AP2/ERF domain-containing protein</fullName>
    </recommendedName>
</protein>
<dbReference type="PANTHER" id="PTHR31194">
    <property type="entry name" value="SHN SHINE , DNA BINDING / TRANSCRIPTION FACTOR"/>
    <property type="match status" value="1"/>
</dbReference>
<evidence type="ECO:0000256" key="2">
    <source>
        <dbReference type="ARBA" id="ARBA00023015"/>
    </source>
</evidence>
<keyword evidence="3" id="KW-0238">DNA-binding</keyword>
<organism evidence="8 9">
    <name type="scientific">Fraxinus pennsylvanica</name>
    <dbReference type="NCBI Taxonomy" id="56036"/>
    <lineage>
        <taxon>Eukaryota</taxon>
        <taxon>Viridiplantae</taxon>
        <taxon>Streptophyta</taxon>
        <taxon>Embryophyta</taxon>
        <taxon>Tracheophyta</taxon>
        <taxon>Spermatophyta</taxon>
        <taxon>Magnoliopsida</taxon>
        <taxon>eudicotyledons</taxon>
        <taxon>Gunneridae</taxon>
        <taxon>Pentapetalae</taxon>
        <taxon>asterids</taxon>
        <taxon>lamiids</taxon>
        <taxon>Lamiales</taxon>
        <taxon>Oleaceae</taxon>
        <taxon>Oleeae</taxon>
        <taxon>Fraxinus</taxon>
    </lineage>
</organism>
<dbReference type="PROSITE" id="PS51032">
    <property type="entry name" value="AP2_ERF"/>
    <property type="match status" value="1"/>
</dbReference>
<keyword evidence="2" id="KW-0805">Transcription regulation</keyword>
<sequence length="350" mass="38664">MMPGPRRLGLVNQETVGKKLCNRVEPTRSMKKVRIICSDPDATDSSDDERVGPMKVKHIVHEICFPIGDSFPQPEAPETKTSGQDSNNSAKNPKRNRVLGLNASNSSSIPGKCRGVRQRKWGKWAAEIRDPYKGRRIWLGTYDTAEAASRAYEMKRLEFDALAKANSIESSEKSSDYNSRNNGIRMVSNLVSKHNQNHGVICLSNDSSGTMASLASQTSKTSPSSVLEMDYLTSASAFSCKCDDDKKVHNVNASEQNEANWGLTDEDVSLLLQFVEGMDLDLELESLPLECDSGIPIDDDLLSGFQDLPICGLEDCDQPPLPDFDFNFDCGWMDEVPTLLNGSPFNMPFP</sequence>
<evidence type="ECO:0000256" key="1">
    <source>
        <dbReference type="ARBA" id="ARBA00004123"/>
    </source>
</evidence>
<feature type="region of interest" description="Disordered" evidence="6">
    <location>
        <begin position="70"/>
        <end position="112"/>
    </location>
</feature>
<dbReference type="SUPFAM" id="SSF54171">
    <property type="entry name" value="DNA-binding domain"/>
    <property type="match status" value="1"/>
</dbReference>
<dbReference type="GO" id="GO:0005634">
    <property type="term" value="C:nucleus"/>
    <property type="evidence" value="ECO:0007669"/>
    <property type="project" value="UniProtKB-SubCell"/>
</dbReference>
<gene>
    <name evidence="8" type="ORF">FPE_LOCUS9411</name>
</gene>
<evidence type="ECO:0000313" key="8">
    <source>
        <dbReference type="EMBL" id="CAI9761981.1"/>
    </source>
</evidence>
<evidence type="ECO:0000313" key="9">
    <source>
        <dbReference type="Proteomes" id="UP000834106"/>
    </source>
</evidence>
<feature type="compositionally biased region" description="Polar residues" evidence="6">
    <location>
        <begin position="79"/>
        <end position="91"/>
    </location>
</feature>
<evidence type="ECO:0000256" key="6">
    <source>
        <dbReference type="SAM" id="MobiDB-lite"/>
    </source>
</evidence>
<dbReference type="InterPro" id="IPR016177">
    <property type="entry name" value="DNA-bd_dom_sf"/>
</dbReference>
<evidence type="ECO:0000256" key="5">
    <source>
        <dbReference type="ARBA" id="ARBA00023242"/>
    </source>
</evidence>